<accession>A0ABT8T3V8</accession>
<evidence type="ECO:0000259" key="5">
    <source>
        <dbReference type="PROSITE" id="PS50977"/>
    </source>
</evidence>
<gene>
    <name evidence="6" type="ORF">Q2T52_25285</name>
</gene>
<evidence type="ECO:0000256" key="1">
    <source>
        <dbReference type="ARBA" id="ARBA00023015"/>
    </source>
</evidence>
<keyword evidence="3" id="KW-0804">Transcription</keyword>
<dbReference type="SUPFAM" id="SSF46689">
    <property type="entry name" value="Homeodomain-like"/>
    <property type="match status" value="1"/>
</dbReference>
<evidence type="ECO:0000256" key="2">
    <source>
        <dbReference type="ARBA" id="ARBA00023125"/>
    </source>
</evidence>
<evidence type="ECO:0000256" key="3">
    <source>
        <dbReference type="ARBA" id="ARBA00023163"/>
    </source>
</evidence>
<sequence>MREIARRVGVAAPSAYHHFPKLDAIALALAEEGFAELAARLETAPTNAKGQLSGVGLAYVRFALDNPGLYRLMFGDGLKTSSTEHHALRILRERTYERVKTGLRARLREEQVETAALFLWSLVHGLALLMIDGRIGKPANHDAVIMSVLRLAGTGLPSASSQL</sequence>
<evidence type="ECO:0000313" key="7">
    <source>
        <dbReference type="Proteomes" id="UP001169006"/>
    </source>
</evidence>
<dbReference type="Pfam" id="PF00440">
    <property type="entry name" value="TetR_N"/>
    <property type="match status" value="1"/>
</dbReference>
<comment type="caution">
    <text evidence="6">The sequence shown here is derived from an EMBL/GenBank/DDBJ whole genome shotgun (WGS) entry which is preliminary data.</text>
</comment>
<organism evidence="6 7">
    <name type="scientific">Rhizobium oryzicola</name>
    <dbReference type="NCBI Taxonomy" id="1232668"/>
    <lineage>
        <taxon>Bacteria</taxon>
        <taxon>Pseudomonadati</taxon>
        <taxon>Pseudomonadota</taxon>
        <taxon>Alphaproteobacteria</taxon>
        <taxon>Hyphomicrobiales</taxon>
        <taxon>Rhizobiaceae</taxon>
        <taxon>Rhizobium/Agrobacterium group</taxon>
        <taxon>Rhizobium</taxon>
    </lineage>
</organism>
<keyword evidence="2 4" id="KW-0238">DNA-binding</keyword>
<name>A0ABT8T3V8_9HYPH</name>
<feature type="domain" description="HTH tetR-type" evidence="5">
    <location>
        <begin position="1"/>
        <end position="37"/>
    </location>
</feature>
<proteinExistence type="predicted"/>
<reference evidence="6" key="2">
    <citation type="submission" date="2023-07" db="EMBL/GenBank/DDBJ databases">
        <authorList>
            <person name="Sun H."/>
        </authorList>
    </citation>
    <scope>NUCLEOTIDE SEQUENCE</scope>
    <source>
        <strain evidence="6">05753</strain>
    </source>
</reference>
<dbReference type="PANTHER" id="PTHR30055:SF220">
    <property type="entry name" value="TETR-FAMILY REGULATORY PROTEIN"/>
    <property type="match status" value="1"/>
</dbReference>
<evidence type="ECO:0000256" key="4">
    <source>
        <dbReference type="PROSITE-ProRule" id="PRU00335"/>
    </source>
</evidence>
<dbReference type="Gene3D" id="1.10.357.10">
    <property type="entry name" value="Tetracycline Repressor, domain 2"/>
    <property type="match status" value="1"/>
</dbReference>
<dbReference type="InterPro" id="IPR050109">
    <property type="entry name" value="HTH-type_TetR-like_transc_reg"/>
</dbReference>
<dbReference type="InterPro" id="IPR036271">
    <property type="entry name" value="Tet_transcr_reg_TetR-rel_C_sf"/>
</dbReference>
<dbReference type="Proteomes" id="UP001169006">
    <property type="component" value="Unassembled WGS sequence"/>
</dbReference>
<dbReference type="Pfam" id="PF13305">
    <property type="entry name" value="TetR_C_33"/>
    <property type="match status" value="1"/>
</dbReference>
<dbReference type="InterPro" id="IPR009057">
    <property type="entry name" value="Homeodomain-like_sf"/>
</dbReference>
<dbReference type="InterPro" id="IPR001647">
    <property type="entry name" value="HTH_TetR"/>
</dbReference>
<dbReference type="SUPFAM" id="SSF48498">
    <property type="entry name" value="Tetracyclin repressor-like, C-terminal domain"/>
    <property type="match status" value="1"/>
</dbReference>
<dbReference type="PANTHER" id="PTHR30055">
    <property type="entry name" value="HTH-TYPE TRANSCRIPTIONAL REGULATOR RUTR"/>
    <property type="match status" value="1"/>
</dbReference>
<evidence type="ECO:0000313" key="6">
    <source>
        <dbReference type="EMBL" id="MDO1585420.1"/>
    </source>
</evidence>
<dbReference type="EMBL" id="JAUKWQ010000015">
    <property type="protein sequence ID" value="MDO1585420.1"/>
    <property type="molecule type" value="Genomic_DNA"/>
</dbReference>
<dbReference type="PROSITE" id="PS50977">
    <property type="entry name" value="HTH_TETR_2"/>
    <property type="match status" value="1"/>
</dbReference>
<reference evidence="6" key="1">
    <citation type="journal article" date="2015" name="Int. J. Syst. Evol. Microbiol.">
        <title>Rhizobium oryzicola sp. nov., potential plant-growth-promoting endophytic bacteria isolated from rice roots.</title>
        <authorList>
            <person name="Zhang X.X."/>
            <person name="Gao J.S."/>
            <person name="Cao Y.H."/>
            <person name="Sheirdil R.A."/>
            <person name="Wang X.C."/>
            <person name="Zhang L."/>
        </authorList>
    </citation>
    <scope>NUCLEOTIDE SEQUENCE</scope>
    <source>
        <strain evidence="6">05753</strain>
    </source>
</reference>
<protein>
    <submittedName>
        <fullName evidence="6">WHG domain-containing protein</fullName>
    </submittedName>
</protein>
<keyword evidence="7" id="KW-1185">Reference proteome</keyword>
<comment type="caution">
    <text evidence="4">Lacks conserved residue(s) required for the propagation of feature annotation.</text>
</comment>
<dbReference type="RefSeq" id="WP_302079705.1">
    <property type="nucleotide sequence ID" value="NZ_JAUKWQ010000015.1"/>
</dbReference>
<dbReference type="InterPro" id="IPR025996">
    <property type="entry name" value="MT1864/Rv1816-like_C"/>
</dbReference>
<keyword evidence="1" id="KW-0805">Transcription regulation</keyword>